<accession>X1ABM9</accession>
<name>X1ABM9_9ZZZZ</name>
<reference evidence="1" key="1">
    <citation type="journal article" date="2014" name="Front. Microbiol.">
        <title>High frequency of phylogenetically diverse reductive dehalogenase-homologous genes in deep subseafloor sedimentary metagenomes.</title>
        <authorList>
            <person name="Kawai M."/>
            <person name="Futagami T."/>
            <person name="Toyoda A."/>
            <person name="Takaki Y."/>
            <person name="Nishi S."/>
            <person name="Hori S."/>
            <person name="Arai W."/>
            <person name="Tsubouchi T."/>
            <person name="Morono Y."/>
            <person name="Uchiyama I."/>
            <person name="Ito T."/>
            <person name="Fujiyama A."/>
            <person name="Inagaki F."/>
            <person name="Takami H."/>
        </authorList>
    </citation>
    <scope>NUCLEOTIDE SEQUENCE</scope>
    <source>
        <strain evidence="1">Expedition CK06-06</strain>
    </source>
</reference>
<evidence type="ECO:0000313" key="1">
    <source>
        <dbReference type="EMBL" id="GAG70093.1"/>
    </source>
</evidence>
<comment type="caution">
    <text evidence="1">The sequence shown here is derived from an EMBL/GenBank/DDBJ whole genome shotgun (WGS) entry which is preliminary data.</text>
</comment>
<dbReference type="SUPFAM" id="SSF56281">
    <property type="entry name" value="Metallo-hydrolase/oxidoreductase"/>
    <property type="match status" value="1"/>
</dbReference>
<organism evidence="1">
    <name type="scientific">marine sediment metagenome</name>
    <dbReference type="NCBI Taxonomy" id="412755"/>
    <lineage>
        <taxon>unclassified sequences</taxon>
        <taxon>metagenomes</taxon>
        <taxon>ecological metagenomes</taxon>
    </lineage>
</organism>
<feature type="non-terminal residue" evidence="1">
    <location>
        <position position="1"/>
    </location>
</feature>
<dbReference type="AlphaFoldDB" id="X1ABM9"/>
<proteinExistence type="predicted"/>
<dbReference type="EMBL" id="BART01006807">
    <property type="protein sequence ID" value="GAG70093.1"/>
    <property type="molecule type" value="Genomic_DNA"/>
</dbReference>
<dbReference type="InterPro" id="IPR036866">
    <property type="entry name" value="RibonucZ/Hydroxyglut_hydro"/>
</dbReference>
<sequence>CGRSYAPPKEDLQFLPPNIAYPDITYSDATQFKLGGLTFELYHYMGETDDGTWVWIPERKTAIVGDLMVGVISIRIWSPAISIFLFGS</sequence>
<gene>
    <name evidence="1" type="ORF">S01H4_15534</name>
</gene>
<dbReference type="Gene3D" id="3.60.15.10">
    <property type="entry name" value="Ribonuclease Z/Hydroxyacylglutathione hydrolase-like"/>
    <property type="match status" value="1"/>
</dbReference>
<protein>
    <submittedName>
        <fullName evidence="1">Uncharacterized protein</fullName>
    </submittedName>
</protein>